<dbReference type="Proteomes" id="UP001596022">
    <property type="component" value="Unassembled WGS sequence"/>
</dbReference>
<dbReference type="EMBL" id="JBHSFW010000001">
    <property type="protein sequence ID" value="MFC4618477.1"/>
    <property type="molecule type" value="Genomic_DNA"/>
</dbReference>
<sequence>MFGSKEMTIQIRVPDFEGGKAWYEQLFNRKPDFEPPNCWLQVAQGEPAVGSGPIRLEVADIRDARHWVVNQLHTEVSEPDTRDGVPVYWCNFEDPYGNRWGFYELKDKK</sequence>
<dbReference type="SUPFAM" id="SSF54593">
    <property type="entry name" value="Glyoxalase/Bleomycin resistance protein/Dihydroxybiphenyl dioxygenase"/>
    <property type="match status" value="1"/>
</dbReference>
<reference evidence="2" key="1">
    <citation type="journal article" date="2019" name="Int. J. Syst. Evol. Microbiol.">
        <title>The Global Catalogue of Microorganisms (GCM) 10K type strain sequencing project: providing services to taxonomists for standard genome sequencing and annotation.</title>
        <authorList>
            <consortium name="The Broad Institute Genomics Platform"/>
            <consortium name="The Broad Institute Genome Sequencing Center for Infectious Disease"/>
            <person name="Wu L."/>
            <person name="Ma J."/>
        </authorList>
    </citation>
    <scope>NUCLEOTIDE SEQUENCE [LARGE SCALE GENOMIC DNA]</scope>
    <source>
        <strain evidence="2">CGMCC 1.16306</strain>
    </source>
</reference>
<comment type="caution">
    <text evidence="1">The sequence shown here is derived from an EMBL/GenBank/DDBJ whole genome shotgun (WGS) entry which is preliminary data.</text>
</comment>
<name>A0ABV9GMQ4_9BACL</name>
<dbReference type="Gene3D" id="3.10.180.10">
    <property type="entry name" value="2,3-Dihydroxybiphenyl 1,2-Dioxygenase, domain 1"/>
    <property type="match status" value="1"/>
</dbReference>
<dbReference type="RefSeq" id="WP_376845460.1">
    <property type="nucleotide sequence ID" value="NZ_JBHSFW010000001.1"/>
</dbReference>
<evidence type="ECO:0000313" key="2">
    <source>
        <dbReference type="Proteomes" id="UP001596022"/>
    </source>
</evidence>
<dbReference type="InterPro" id="IPR029068">
    <property type="entry name" value="Glyas_Bleomycin-R_OHBP_Dase"/>
</dbReference>
<accession>A0ABV9GMQ4</accession>
<proteinExistence type="predicted"/>
<organism evidence="1 2">
    <name type="scientific">Camelliibacillus cellulosilyticus</name>
    <dbReference type="NCBI Taxonomy" id="2174486"/>
    <lineage>
        <taxon>Bacteria</taxon>
        <taxon>Bacillati</taxon>
        <taxon>Bacillota</taxon>
        <taxon>Bacilli</taxon>
        <taxon>Bacillales</taxon>
        <taxon>Sporolactobacillaceae</taxon>
        <taxon>Camelliibacillus</taxon>
    </lineage>
</organism>
<protein>
    <submittedName>
        <fullName evidence="1">VOC family protein</fullName>
    </submittedName>
</protein>
<keyword evidence="2" id="KW-1185">Reference proteome</keyword>
<evidence type="ECO:0000313" key="1">
    <source>
        <dbReference type="EMBL" id="MFC4618477.1"/>
    </source>
</evidence>
<gene>
    <name evidence="1" type="ORF">ACFO4N_06985</name>
</gene>